<protein>
    <submittedName>
        <fullName evidence="3">Alpha-2-macroglobulin</fullName>
    </submittedName>
</protein>
<sequence>MKIRAIIVSALITCGIVSTIFYVKANQASTNEKAITEAIQTKNTPLLIQSLITRMKKQLEKDTDTFPELIKEVETYAGACPDSASVAILHSMIAEMYNNYYMQNRWIVNQRTELAGYVPEDIREWTSNLFQDKIKQELTQSLQPARLLQQTPVSQYNLILKKGKNTPELRPTLYDFLAFRAIDIQPSDKWYEDLIAFRRTQPEKKALLLDELDYSQYKYDIQSTNTNEYRNTLDSLYKVYGKEPFAAEIRIAEMNLLQRERYQGNKAHQDSIQAFIYSLCKESIRQYPKYERVNIFKNQLNEMETPVLNIQSDNNVYPGKNLTLQLKYVNTPQLTVRIYKSLRQPENAWRNLYKNSKSMRGEQVKEITFDMHLPNSYTEGDSTLTIPMDKLGLYEYVITVPGKRLTVSNHFSVSRLAALTRSQINNSEVLVTDLESGKPIEGATVIYYKTNMMNGTIQRQGEVKTDRLGIAILPAKKKVEHIRPVFREDTSSIITNIYPYGSFRPEQEKDKINLSLFTDRGIYRPGQNIFFKGIAYIKDTDKPHVVAGQTYTVTLRDANYKEVASKEFKTDKFGSFNGEFTIPSQTLSGNFTLVSERARTNIRVEEYKRPTFKVSFLPLKEEVSFGNPVKLTGEAQTFSGIALQTGEINWTVTRHPFWARFYMPNPFDSTHKQVANGRAKIDDKGNFTISFVPERPETLGMRPAFQSYEVTATLTDSKGETQETSYTFSVGDTGILLDIQMPGQEMENDSAKAMITAYTVNRQKISAEGSYTIYSLSDEKLEKDIFGADRYKINKLMAVGTFMTGDEISPVVFRELPAGRYRLEVKSTDSNGKEVSANQDFILYSCQDKRPPVFMHTWLIKEHTTCVPGEEAAFIFGTSDKDTHILYEIYTADNKCTERKYIRLSDENRTFRIPFKETDGEGFTVSFTFVKDGKMYVRQIPVQRRQPNRRLNIQAKTFRDHLLPGSKENWKFRITDADSSTVSAEVLASMYDASLDKLLPFSWSFSPQRYVYLYAPRFSEGTAFTNSSRYETENRKGLTIPQYQYNQLDWQDVLSIGYRYGRNNRLYATGAVMKSATVPAVPEVLSITNDSAPLEESAIKADQDVADIIAEEEVESEYPALFRKIQQEPVKLRENFAETAFFYPALVTDEAGDVAFSFTMPESNTTWKLQLLAQTEDLKYGYLSREIMTNKPLMVTPALPRFLRQGDEVTFTTQVSNQSDATIDGRASLELFDPDNDQPVICLTKSQKPFTLSADSTTTINWSFRVPASASGVIGCRIIADSDKGSDGEQHLIPVLPNEILVTESTPFYLFDKNEEVIRLKNDKNIKPFRTTLELTANPVWYAVQALPTLTQPENDNIISWFASYYSNTLASYIATAHPRILQVISQWKAQGGNASTLYSNLEKNTELKNILLQETPWVLEAGSETEQKQRLSLLFDMNRAAGQREIALRHLLDLQTPDGGWGWFKGMYPSQELTLYILKGMSQLTELNAVEYDQQEKEMQIKALKFVDKQIQSDYESLQKIKNWQKNEISPLEIEYLFVRSHYRDIPELSSAREAIRYYTNLTEKQWNKQSIHGKGEIAWLMWRNGKKEIAGKIITWLRKTASTSPDKGMYWANNRRGAGTFTSPIDTHCLLMAFFNEVSPDKQETDRMKQWLLSQKQTQNWESVPATVNAIYALLLTGSDWLDTNNTCTAQWGKQIYSTTNGELATGYLKVTVSDEKITTSEENSVSIRKEGSAPAWGAVYEQYFQHINDVKKQKGVLNVEKKLFVETNDGAGQQLRPVTPEQPLRVGDKVIVRLVVRTDREMDYVFLKDLRAGCFEPANQLSGSIYRDGVWYYQSPTDVSENFFFDRLPQGTFVLEYAVYVTRTGEYAGGISTIQCLYAPEFVSHTEGNIVRVD</sequence>
<feature type="domain" description="Alpha-2-macroglobulin" evidence="2">
    <location>
        <begin position="1139"/>
        <end position="1229"/>
    </location>
</feature>
<evidence type="ECO:0000313" key="4">
    <source>
        <dbReference type="Proteomes" id="UP000195975"/>
    </source>
</evidence>
<dbReference type="InterPro" id="IPR041246">
    <property type="entry name" value="Bact_MG10"/>
</dbReference>
<dbReference type="Pfam" id="PF17973">
    <property type="entry name" value="bMG10"/>
    <property type="match status" value="1"/>
</dbReference>
<name>A0A9Q5SPP9_9BACT</name>
<dbReference type="Pfam" id="PF01835">
    <property type="entry name" value="MG2"/>
    <property type="match status" value="1"/>
</dbReference>
<evidence type="ECO:0000256" key="1">
    <source>
        <dbReference type="ARBA" id="ARBA00010556"/>
    </source>
</evidence>
<dbReference type="Proteomes" id="UP000195975">
    <property type="component" value="Unassembled WGS sequence"/>
</dbReference>
<organism evidence="3 4">
    <name type="scientific">Parabacteroides johnsonii</name>
    <dbReference type="NCBI Taxonomy" id="387661"/>
    <lineage>
        <taxon>Bacteria</taxon>
        <taxon>Pseudomonadati</taxon>
        <taxon>Bacteroidota</taxon>
        <taxon>Bacteroidia</taxon>
        <taxon>Bacteroidales</taxon>
        <taxon>Tannerellaceae</taxon>
        <taxon>Parabacteroides</taxon>
    </lineage>
</organism>
<dbReference type="InterPro" id="IPR001599">
    <property type="entry name" value="Macroglobln_a2"/>
</dbReference>
<dbReference type="Pfam" id="PF00207">
    <property type="entry name" value="A2M"/>
    <property type="match status" value="1"/>
</dbReference>
<dbReference type="InterPro" id="IPR051802">
    <property type="entry name" value="YfhM-like"/>
</dbReference>
<dbReference type="EMBL" id="NFIJ01000018">
    <property type="protein sequence ID" value="OUO03849.1"/>
    <property type="molecule type" value="Genomic_DNA"/>
</dbReference>
<dbReference type="CDD" id="cd00688">
    <property type="entry name" value="ISOPREN_C2_like"/>
    <property type="match status" value="1"/>
</dbReference>
<dbReference type="Gene3D" id="2.60.40.1930">
    <property type="match status" value="1"/>
</dbReference>
<dbReference type="Gene3D" id="1.50.10.20">
    <property type="match status" value="1"/>
</dbReference>
<accession>A0A9Q5SPP9</accession>
<dbReference type="PANTHER" id="PTHR40094:SF1">
    <property type="entry name" value="UBIQUITIN DOMAIN-CONTAINING PROTEIN"/>
    <property type="match status" value="1"/>
</dbReference>
<comment type="similarity">
    <text evidence="1">Belongs to the protease inhibitor I39 (alpha-2-macroglobulin) family. Bacterial alpha-2-macroglobulin subfamily.</text>
</comment>
<dbReference type="InterPro" id="IPR013783">
    <property type="entry name" value="Ig-like_fold"/>
</dbReference>
<evidence type="ECO:0000259" key="2">
    <source>
        <dbReference type="SMART" id="SM01360"/>
    </source>
</evidence>
<comment type="caution">
    <text evidence="3">The sequence shown here is derived from an EMBL/GenBank/DDBJ whole genome shotgun (WGS) entry which is preliminary data.</text>
</comment>
<dbReference type="InterPro" id="IPR008930">
    <property type="entry name" value="Terpenoid_cyclase/PrenylTrfase"/>
</dbReference>
<dbReference type="RefSeq" id="WP_021862676.1">
    <property type="nucleotide sequence ID" value="NZ_NFIJ01000018.1"/>
</dbReference>
<dbReference type="InterPro" id="IPR002890">
    <property type="entry name" value="MG2"/>
</dbReference>
<gene>
    <name evidence="3" type="ORF">B5F96_14350</name>
</gene>
<evidence type="ECO:0000313" key="3">
    <source>
        <dbReference type="EMBL" id="OUO03849.1"/>
    </source>
</evidence>
<dbReference type="SUPFAM" id="SSF48239">
    <property type="entry name" value="Terpenoid cyclases/Protein prenyltransferases"/>
    <property type="match status" value="1"/>
</dbReference>
<proteinExistence type="inferred from homology"/>
<dbReference type="PANTHER" id="PTHR40094">
    <property type="entry name" value="ALPHA-2-MACROGLOBULIN HOMOLOG"/>
    <property type="match status" value="1"/>
</dbReference>
<reference evidence="4" key="1">
    <citation type="submission" date="2017-04" db="EMBL/GenBank/DDBJ databases">
        <title>Function of individual gut microbiota members based on whole genome sequencing of pure cultures obtained from chicken caecum.</title>
        <authorList>
            <person name="Medvecky M."/>
            <person name="Cejkova D."/>
            <person name="Polansky O."/>
            <person name="Karasova D."/>
            <person name="Kubasova T."/>
            <person name="Cizek A."/>
            <person name="Rychlik I."/>
        </authorList>
    </citation>
    <scope>NUCLEOTIDE SEQUENCE [LARGE SCALE GENOMIC DNA]</scope>
    <source>
        <strain evidence="4">An42</strain>
    </source>
</reference>
<dbReference type="GO" id="GO:0004866">
    <property type="term" value="F:endopeptidase inhibitor activity"/>
    <property type="evidence" value="ECO:0007669"/>
    <property type="project" value="InterPro"/>
</dbReference>
<dbReference type="SMART" id="SM01360">
    <property type="entry name" value="A2M"/>
    <property type="match status" value="1"/>
</dbReference>
<dbReference type="Gene3D" id="2.60.40.10">
    <property type="entry name" value="Immunoglobulins"/>
    <property type="match status" value="1"/>
</dbReference>